<feature type="compositionally biased region" description="Polar residues" evidence="1">
    <location>
        <begin position="68"/>
        <end position="82"/>
    </location>
</feature>
<protein>
    <submittedName>
        <fullName evidence="3">Uncharacterized protein</fullName>
    </submittedName>
</protein>
<proteinExistence type="predicted"/>
<keyword evidence="2" id="KW-0732">Signal</keyword>
<feature type="signal peptide" evidence="2">
    <location>
        <begin position="1"/>
        <end position="21"/>
    </location>
</feature>
<dbReference type="Proteomes" id="UP001648503">
    <property type="component" value="Unassembled WGS sequence"/>
</dbReference>
<keyword evidence="4" id="KW-1185">Reference proteome</keyword>
<evidence type="ECO:0000256" key="1">
    <source>
        <dbReference type="SAM" id="MobiDB-lite"/>
    </source>
</evidence>
<feature type="region of interest" description="Disordered" evidence="1">
    <location>
        <begin position="157"/>
        <end position="218"/>
    </location>
</feature>
<feature type="chain" id="PRO_5047087884" evidence="2">
    <location>
        <begin position="22"/>
        <end position="473"/>
    </location>
</feature>
<evidence type="ECO:0000313" key="4">
    <source>
        <dbReference type="Proteomes" id="UP001648503"/>
    </source>
</evidence>
<reference evidence="3 4" key="1">
    <citation type="submission" date="2021-02" db="EMBL/GenBank/DDBJ databases">
        <title>Variation within the Batrachochytrium salamandrivorans European outbreak.</title>
        <authorList>
            <person name="Kelly M."/>
            <person name="Pasmans F."/>
            <person name="Shea T.P."/>
            <person name="Munoz J.F."/>
            <person name="Carranza S."/>
            <person name="Cuomo C.A."/>
            <person name="Martel A."/>
        </authorList>
    </citation>
    <scope>NUCLEOTIDE SEQUENCE [LARGE SCALE GENOMIC DNA]</scope>
    <source>
        <strain evidence="3 4">AMFP18/2</strain>
    </source>
</reference>
<feature type="region of interest" description="Disordered" evidence="1">
    <location>
        <begin position="37"/>
        <end position="144"/>
    </location>
</feature>
<dbReference type="EMBL" id="JAFCIX010000031">
    <property type="protein sequence ID" value="KAH6600527.1"/>
    <property type="molecule type" value="Genomic_DNA"/>
</dbReference>
<feature type="region of interest" description="Disordered" evidence="1">
    <location>
        <begin position="412"/>
        <end position="438"/>
    </location>
</feature>
<evidence type="ECO:0000313" key="3">
    <source>
        <dbReference type="EMBL" id="KAH6600527.1"/>
    </source>
</evidence>
<feature type="compositionally biased region" description="Basic and acidic residues" evidence="1">
    <location>
        <begin position="335"/>
        <end position="346"/>
    </location>
</feature>
<name>A0ABQ8FPU2_9FUNG</name>
<feature type="compositionally biased region" description="Polar residues" evidence="1">
    <location>
        <begin position="135"/>
        <end position="144"/>
    </location>
</feature>
<feature type="compositionally biased region" description="Basic and acidic residues" evidence="1">
    <location>
        <begin position="422"/>
        <end position="433"/>
    </location>
</feature>
<organism evidence="3 4">
    <name type="scientific">Batrachochytrium salamandrivorans</name>
    <dbReference type="NCBI Taxonomy" id="1357716"/>
    <lineage>
        <taxon>Eukaryota</taxon>
        <taxon>Fungi</taxon>
        <taxon>Fungi incertae sedis</taxon>
        <taxon>Chytridiomycota</taxon>
        <taxon>Chytridiomycota incertae sedis</taxon>
        <taxon>Chytridiomycetes</taxon>
        <taxon>Rhizophydiales</taxon>
        <taxon>Rhizophydiales incertae sedis</taxon>
        <taxon>Batrachochytrium</taxon>
    </lineage>
</organism>
<sequence length="473" mass="53446">MIYTSYARFAIIVALVSASVATPVAQDQTSLYLEKRAPQGDIEDDDVSDSQQQGRRPSVALMPPGWIRQSTDQNQVSTSSQEKPLPPRLIRQFTSQQPPHQSQESLLSELDDVSDSQPQDRQPKVDRPFPKWIRPSTNPLQFNPAQAALPISRLTRRPTLQQDSSSQIESPLASNSDSDMQTEQDYVTSNASQGGIEDDEMFSPGSSTGGSHGTYDTLSKGETLKSQFTSSCRGKKCKLPRMTEREFFLRDRDLAFIGTDGELTGTYSRYTTVVPYTYKGYLDTVKEIETKNDKKRKAGEKQTVTVSKKRKTGREKVTAVFRKMKWNRQKKTKKNEKQAKTEDEQVKTSTRRLLSDKQALQRWKAETTKLVNELKKRLLVSKEDLEKAFEGSGSEGSSTGRSQMPRAQATQLYISKTGRVSPIKEEGSRENPTSDRGYLKLLSTLSGRERTEWGLKTNTMLPQIFPVYRTHYI</sequence>
<evidence type="ECO:0000256" key="2">
    <source>
        <dbReference type="SAM" id="SignalP"/>
    </source>
</evidence>
<gene>
    <name evidence="3" type="ORF">BASA50_002227</name>
</gene>
<accession>A0ABQ8FPU2</accession>
<comment type="caution">
    <text evidence="3">The sequence shown here is derived from an EMBL/GenBank/DDBJ whole genome shotgun (WGS) entry which is preliminary data.</text>
</comment>
<feature type="compositionally biased region" description="Polar residues" evidence="1">
    <location>
        <begin position="158"/>
        <end position="193"/>
    </location>
</feature>
<feature type="region of interest" description="Disordered" evidence="1">
    <location>
        <begin position="327"/>
        <end position="353"/>
    </location>
</feature>